<dbReference type="InterPro" id="IPR001222">
    <property type="entry name" value="Znf_TFIIS"/>
</dbReference>
<accession>A0A481Z5K0</accession>
<dbReference type="SMART" id="SM00440">
    <property type="entry name" value="ZnF_C2C2"/>
    <property type="match status" value="1"/>
</dbReference>
<protein>
    <submittedName>
        <fullName evidence="6">Transcription factor S-II</fullName>
    </submittedName>
</protein>
<sequence>MNPPNSQSAVTFHINSTFNDNIRRVLEGLPKNEKTGNKPFTKPEAEYLAGIKTLTKSYLFDYSDPDNFYQLVSTVLIMRDGENSLTLEPDQLMGENKPARRKQTFDQIKNFLKSKTWIFPEETVHESPLIDNIRNTIERMILIQEQDPVVAEGNIVCIKPGCESRRIRRREQQTHGADESATVFFLCDICGKSWNTN</sequence>
<dbReference type="SUPFAM" id="SSF57783">
    <property type="entry name" value="Zinc beta-ribbon"/>
    <property type="match status" value="1"/>
</dbReference>
<dbReference type="GO" id="GO:0006351">
    <property type="term" value="P:DNA-templated transcription"/>
    <property type="evidence" value="ECO:0007669"/>
    <property type="project" value="InterPro"/>
</dbReference>
<evidence type="ECO:0000313" key="6">
    <source>
        <dbReference type="EMBL" id="QBK91037.1"/>
    </source>
</evidence>
<proteinExistence type="predicted"/>
<gene>
    <name evidence="6" type="ORF">LCPAC202_00110</name>
</gene>
<dbReference type="Gene3D" id="2.20.25.10">
    <property type="match status" value="1"/>
</dbReference>
<name>A0A481Z5K0_9VIRU</name>
<evidence type="ECO:0000256" key="3">
    <source>
        <dbReference type="ARBA" id="ARBA00022833"/>
    </source>
</evidence>
<evidence type="ECO:0000256" key="4">
    <source>
        <dbReference type="PROSITE-ProRule" id="PRU00472"/>
    </source>
</evidence>
<keyword evidence="1" id="KW-0479">Metal-binding</keyword>
<dbReference type="PROSITE" id="PS51133">
    <property type="entry name" value="ZF_TFIIS_2"/>
    <property type="match status" value="1"/>
</dbReference>
<evidence type="ECO:0000256" key="2">
    <source>
        <dbReference type="ARBA" id="ARBA00022771"/>
    </source>
</evidence>
<evidence type="ECO:0000259" key="5">
    <source>
        <dbReference type="PROSITE" id="PS51133"/>
    </source>
</evidence>
<dbReference type="EMBL" id="MK500509">
    <property type="protein sequence ID" value="QBK91037.1"/>
    <property type="molecule type" value="Genomic_DNA"/>
</dbReference>
<feature type="domain" description="TFIIS-type" evidence="5">
    <location>
        <begin position="153"/>
        <end position="195"/>
    </location>
</feature>
<evidence type="ECO:0000256" key="1">
    <source>
        <dbReference type="ARBA" id="ARBA00022723"/>
    </source>
</evidence>
<dbReference type="GO" id="GO:0003676">
    <property type="term" value="F:nucleic acid binding"/>
    <property type="evidence" value="ECO:0007669"/>
    <property type="project" value="InterPro"/>
</dbReference>
<dbReference type="Pfam" id="PF01096">
    <property type="entry name" value="Zn_ribbon_TFIIS"/>
    <property type="match status" value="1"/>
</dbReference>
<keyword evidence="3" id="KW-0862">Zinc</keyword>
<dbReference type="GO" id="GO:0008270">
    <property type="term" value="F:zinc ion binding"/>
    <property type="evidence" value="ECO:0007669"/>
    <property type="project" value="UniProtKB-KW"/>
</dbReference>
<organism evidence="6">
    <name type="scientific">Pithovirus LCPAC202</name>
    <dbReference type="NCBI Taxonomy" id="2506592"/>
    <lineage>
        <taxon>Viruses</taxon>
        <taxon>Pithoviruses</taxon>
    </lineage>
</organism>
<keyword evidence="2 4" id="KW-0863">Zinc-finger</keyword>
<reference evidence="6" key="1">
    <citation type="journal article" date="2019" name="MBio">
        <title>Virus Genomes from Deep Sea Sediments Expand the Ocean Megavirome and Support Independent Origins of Viral Gigantism.</title>
        <authorList>
            <person name="Backstrom D."/>
            <person name="Yutin N."/>
            <person name="Jorgensen S.L."/>
            <person name="Dharamshi J."/>
            <person name="Homa F."/>
            <person name="Zaremba-Niedwiedzka K."/>
            <person name="Spang A."/>
            <person name="Wolf Y.I."/>
            <person name="Koonin E.V."/>
            <person name="Ettema T.J."/>
        </authorList>
    </citation>
    <scope>NUCLEOTIDE SEQUENCE</scope>
</reference>